<dbReference type="PANTHER" id="PTHR40459">
    <property type="entry name" value="CONSERVED HYPOTHETICAL ALANINE AND LEUCINE RICH PROTEIN"/>
    <property type="match status" value="1"/>
</dbReference>
<dbReference type="SUPFAM" id="SSF51735">
    <property type="entry name" value="NAD(P)-binding Rossmann-fold domains"/>
    <property type="match status" value="1"/>
</dbReference>
<evidence type="ECO:0000259" key="1">
    <source>
        <dbReference type="Pfam" id="PF10727"/>
    </source>
</evidence>
<evidence type="ECO:0000313" key="4">
    <source>
        <dbReference type="Proteomes" id="UP001165583"/>
    </source>
</evidence>
<dbReference type="Pfam" id="PF10728">
    <property type="entry name" value="DUF2520"/>
    <property type="match status" value="1"/>
</dbReference>
<dbReference type="InterPro" id="IPR019665">
    <property type="entry name" value="OxRdtase/DH_put_Rossmann_dom"/>
</dbReference>
<dbReference type="RefSeq" id="WP_260047810.1">
    <property type="nucleotide sequence ID" value="NZ_JANZXA010000021.1"/>
</dbReference>
<sequence>MNTLLFSQIGIVGTGRVARALALGLQNHSSAPLMVWGRAPAKCREAVGHLAHAQAVSSLSDIVDACDVVAITVADDAIPEIVRAISEAGALSRAPLVFHVSGGSGTAVLEPLRRMGAKTAAIHPAMTFTGDPKLELERMARSRFAVTGSSPESSLLAQSIVEALGGISVEVPEAYRALYHAALCHAANHLVTLFSGASHALRAAGVDDPAILLAPLARAALENSIANGFGALSGPVLRGDTETIRRHLAALEGDCPELLPAYRAMALATVEELERRSDPLNRANLLNLLGK</sequence>
<evidence type="ECO:0000259" key="2">
    <source>
        <dbReference type="Pfam" id="PF10728"/>
    </source>
</evidence>
<dbReference type="Pfam" id="PF10727">
    <property type="entry name" value="Rossmann-like"/>
    <property type="match status" value="1"/>
</dbReference>
<dbReference type="EMBL" id="JANZXA010000021">
    <property type="protein sequence ID" value="MCT2401835.1"/>
    <property type="molecule type" value="Genomic_DNA"/>
</dbReference>
<dbReference type="InterPro" id="IPR037108">
    <property type="entry name" value="TM1727-like_C_sf"/>
</dbReference>
<dbReference type="Gene3D" id="1.10.1040.20">
    <property type="entry name" value="ProC-like, C-terminal domain"/>
    <property type="match status" value="1"/>
</dbReference>
<dbReference type="SUPFAM" id="SSF48179">
    <property type="entry name" value="6-phosphogluconate dehydrogenase C-terminal domain-like"/>
    <property type="match status" value="1"/>
</dbReference>
<comment type="caution">
    <text evidence="3">The sequence shown here is derived from an EMBL/GenBank/DDBJ whole genome shotgun (WGS) entry which is preliminary data.</text>
</comment>
<proteinExistence type="predicted"/>
<dbReference type="InterPro" id="IPR036291">
    <property type="entry name" value="NAD(P)-bd_dom_sf"/>
</dbReference>
<name>A0ABT2IAI3_9SPHN</name>
<reference evidence="3" key="1">
    <citation type="submission" date="2022-09" db="EMBL/GenBank/DDBJ databases">
        <title>Novosphingobium sp. Nov., a polycyclic aromatic hydrocarbon-degrading bacterium isolated form mangrove sediments in HongKong.</title>
        <authorList>
            <person name="Hu Z."/>
        </authorList>
    </citation>
    <scope>NUCLEOTIDE SEQUENCE</scope>
    <source>
        <strain evidence="3">HK4-1</strain>
    </source>
</reference>
<feature type="domain" description="Putative oxidoreductase/dehydrogenase Rossmann-like" evidence="1">
    <location>
        <begin position="8"/>
        <end position="124"/>
    </location>
</feature>
<feature type="domain" description="DUF2520" evidence="2">
    <location>
        <begin position="144"/>
        <end position="268"/>
    </location>
</feature>
<protein>
    <submittedName>
        <fullName evidence="3">DUF2520 domain-containing protein</fullName>
    </submittedName>
</protein>
<gene>
    <name evidence="3" type="ORF">NZK81_19985</name>
</gene>
<dbReference type="PANTHER" id="PTHR40459:SF1">
    <property type="entry name" value="CONSERVED HYPOTHETICAL ALANINE AND LEUCINE RICH PROTEIN"/>
    <property type="match status" value="1"/>
</dbReference>
<dbReference type="InterPro" id="IPR018931">
    <property type="entry name" value="DUF2520"/>
</dbReference>
<keyword evidence="4" id="KW-1185">Reference proteome</keyword>
<dbReference type="InterPro" id="IPR008927">
    <property type="entry name" value="6-PGluconate_DH-like_C_sf"/>
</dbReference>
<accession>A0ABT2IAI3</accession>
<dbReference type="Proteomes" id="UP001165583">
    <property type="component" value="Unassembled WGS sequence"/>
</dbReference>
<evidence type="ECO:0000313" key="3">
    <source>
        <dbReference type="EMBL" id="MCT2401835.1"/>
    </source>
</evidence>
<dbReference type="Gene3D" id="3.40.50.720">
    <property type="entry name" value="NAD(P)-binding Rossmann-like Domain"/>
    <property type="match status" value="1"/>
</dbReference>
<organism evidence="3 4">
    <name type="scientific">Novosphingobium mangrovi</name>
    <name type="common">ex Huang et al. 2023</name>
    <dbReference type="NCBI Taxonomy" id="2976432"/>
    <lineage>
        <taxon>Bacteria</taxon>
        <taxon>Pseudomonadati</taxon>
        <taxon>Pseudomonadota</taxon>
        <taxon>Alphaproteobacteria</taxon>
        <taxon>Sphingomonadales</taxon>
        <taxon>Sphingomonadaceae</taxon>
        <taxon>Novosphingobium</taxon>
    </lineage>
</organism>